<dbReference type="CDD" id="cd00118">
    <property type="entry name" value="LysM"/>
    <property type="match status" value="1"/>
</dbReference>
<dbReference type="Gene3D" id="3.10.350.10">
    <property type="entry name" value="LysM domain"/>
    <property type="match status" value="1"/>
</dbReference>
<reference evidence="7" key="1">
    <citation type="submission" date="2018-06" db="EMBL/GenBank/DDBJ databases">
        <authorList>
            <person name="Zhirakovskaya E."/>
        </authorList>
    </citation>
    <scope>NUCLEOTIDE SEQUENCE</scope>
</reference>
<dbReference type="AlphaFoldDB" id="A0A3B0YAE8"/>
<dbReference type="SMART" id="SM00257">
    <property type="entry name" value="LysM"/>
    <property type="match status" value="1"/>
</dbReference>
<dbReference type="EC" id="3.5.1.28" evidence="7"/>
<evidence type="ECO:0000256" key="3">
    <source>
        <dbReference type="ARBA" id="ARBA00022764"/>
    </source>
</evidence>
<dbReference type="GO" id="GO:0071555">
    <property type="term" value="P:cell wall organization"/>
    <property type="evidence" value="ECO:0007669"/>
    <property type="project" value="UniProtKB-KW"/>
</dbReference>
<proteinExistence type="predicted"/>
<dbReference type="InterPro" id="IPR021731">
    <property type="entry name" value="AMIN_dom"/>
</dbReference>
<dbReference type="InterPro" id="IPR018392">
    <property type="entry name" value="LysM"/>
</dbReference>
<comment type="subcellular location">
    <subcellularLocation>
        <location evidence="1">Periplasm</location>
    </subcellularLocation>
</comment>
<dbReference type="GO" id="GO:0008745">
    <property type="term" value="F:N-acetylmuramoyl-L-alanine amidase activity"/>
    <property type="evidence" value="ECO:0007669"/>
    <property type="project" value="UniProtKB-EC"/>
</dbReference>
<evidence type="ECO:0000313" key="7">
    <source>
        <dbReference type="EMBL" id="VAW73333.1"/>
    </source>
</evidence>
<organism evidence="7">
    <name type="scientific">hydrothermal vent metagenome</name>
    <dbReference type="NCBI Taxonomy" id="652676"/>
    <lineage>
        <taxon>unclassified sequences</taxon>
        <taxon>metagenomes</taxon>
        <taxon>ecological metagenomes</taxon>
    </lineage>
</organism>
<keyword evidence="3" id="KW-0574">Periplasm</keyword>
<evidence type="ECO:0000256" key="5">
    <source>
        <dbReference type="ARBA" id="ARBA00023316"/>
    </source>
</evidence>
<dbReference type="Pfam" id="PF01476">
    <property type="entry name" value="LysM"/>
    <property type="match status" value="1"/>
</dbReference>
<keyword evidence="4 7" id="KW-0378">Hydrolase</keyword>
<dbReference type="InterPro" id="IPR036779">
    <property type="entry name" value="LysM_dom_sf"/>
</dbReference>
<keyword evidence="2" id="KW-0732">Signal</keyword>
<gene>
    <name evidence="7" type="ORF">MNBD_GAMMA12-3325</name>
</gene>
<dbReference type="SUPFAM" id="SSF53187">
    <property type="entry name" value="Zn-dependent exopeptidases"/>
    <property type="match status" value="1"/>
</dbReference>
<protein>
    <submittedName>
        <fullName evidence="7">N-acetylmuramoyl-L-alanine amidase</fullName>
        <ecNumber evidence="7">3.5.1.28</ecNumber>
    </submittedName>
</protein>
<dbReference type="CDD" id="cd02696">
    <property type="entry name" value="MurNAc-LAA"/>
    <property type="match status" value="1"/>
</dbReference>
<feature type="domain" description="LysM" evidence="6">
    <location>
        <begin position="393"/>
        <end position="436"/>
    </location>
</feature>
<dbReference type="SMART" id="SM00646">
    <property type="entry name" value="Ami_3"/>
    <property type="match status" value="1"/>
</dbReference>
<dbReference type="Pfam" id="PF11741">
    <property type="entry name" value="AMIN"/>
    <property type="match status" value="1"/>
</dbReference>
<evidence type="ECO:0000256" key="2">
    <source>
        <dbReference type="ARBA" id="ARBA00022729"/>
    </source>
</evidence>
<dbReference type="Gene3D" id="2.60.40.3500">
    <property type="match status" value="1"/>
</dbReference>
<evidence type="ECO:0000256" key="1">
    <source>
        <dbReference type="ARBA" id="ARBA00004418"/>
    </source>
</evidence>
<dbReference type="PANTHER" id="PTHR30404:SF0">
    <property type="entry name" value="N-ACETYLMURAMOYL-L-ALANINE AMIDASE AMIC"/>
    <property type="match status" value="1"/>
</dbReference>
<dbReference type="EMBL" id="UOFL01000043">
    <property type="protein sequence ID" value="VAW73333.1"/>
    <property type="molecule type" value="Genomic_DNA"/>
</dbReference>
<dbReference type="InterPro" id="IPR050695">
    <property type="entry name" value="N-acetylmuramoyl_amidase_3"/>
</dbReference>
<dbReference type="InterPro" id="IPR002508">
    <property type="entry name" value="MurNAc-LAA_cat"/>
</dbReference>
<evidence type="ECO:0000259" key="6">
    <source>
        <dbReference type="PROSITE" id="PS51782"/>
    </source>
</evidence>
<evidence type="ECO:0000256" key="4">
    <source>
        <dbReference type="ARBA" id="ARBA00022801"/>
    </source>
</evidence>
<name>A0A3B0YAE8_9ZZZZ</name>
<keyword evidence="5" id="KW-0961">Cell wall biogenesis/degradation</keyword>
<dbReference type="FunFam" id="3.40.630.40:FF:000001">
    <property type="entry name" value="N-acetylmuramoyl-L-alanine amidase"/>
    <property type="match status" value="1"/>
</dbReference>
<dbReference type="Pfam" id="PF01520">
    <property type="entry name" value="Amidase_3"/>
    <property type="match status" value="1"/>
</dbReference>
<dbReference type="PANTHER" id="PTHR30404">
    <property type="entry name" value="N-ACETYLMURAMOYL-L-ALANINE AMIDASE"/>
    <property type="match status" value="1"/>
</dbReference>
<accession>A0A3B0YAE8</accession>
<dbReference type="GO" id="GO:0009253">
    <property type="term" value="P:peptidoglycan catabolic process"/>
    <property type="evidence" value="ECO:0007669"/>
    <property type="project" value="InterPro"/>
</dbReference>
<sequence>MKTLISSIIILLTSYSVSHAVTLNDARLWAAPDRTRIVFDVSSKIKYKVFAIERKNGKPFRIVIDMDQTFVSSKLVGKAFNTGLVQRIRSGRLPPRGLRIVLDLKGSANPRSFVLGPSGPYGHRLVIDLYKKGKLQNKRPRVVRSIYSNPKKKRSRRDIVVAIDAGHGGEDPGAIGKRGTKEKTIVLEMARRLARLVKKQPGMRAVLIRNGDYYINLKQRTRMARRYRADIFISLHANAAHRRSANGVSIYTLSKRGASNEAARWLAQRENKSDQVGGTDIERTGDRTLRKVLIDLSQTSTLSASSDIAQTLLSELRKITRVHGRGHEKARFVVLKAPDIPSVLVETGFISNPSEEYKLRSRKFQRKVARSIMSGIVRYFVQNAPHNTLFSRRRHITIKGETLRDIAKQYRVSIIKLKRINGIRNHRLRTGVVLTIPSAYGT</sequence>
<dbReference type="SUPFAM" id="SSF54106">
    <property type="entry name" value="LysM domain"/>
    <property type="match status" value="1"/>
</dbReference>
<dbReference type="PROSITE" id="PS51782">
    <property type="entry name" value="LYSM"/>
    <property type="match status" value="1"/>
</dbReference>
<dbReference type="GO" id="GO:0030288">
    <property type="term" value="C:outer membrane-bounded periplasmic space"/>
    <property type="evidence" value="ECO:0007669"/>
    <property type="project" value="TreeGrafter"/>
</dbReference>
<dbReference type="Gene3D" id="3.40.630.40">
    <property type="entry name" value="Zn-dependent exopeptidases"/>
    <property type="match status" value="1"/>
</dbReference>